<gene>
    <name evidence="5" type="ORF">SAMN06295967_11381</name>
</gene>
<proteinExistence type="predicted"/>
<sequence length="394" mass="44625">MIVIRGDTNPLILFLGLMKNILFAIFFLCTFFHLGETNAQSLVKKYFNNVFNDTSEISKPQFLVYPTLAYAPETSWEIGLSSLYVYYAKRDTANRLSEINGFTFFTLENQYGLWFDHAIYSDQNDWFFLGRIRVQSFPLKYYGIGMNTDPNYLALVDANQIMIKERVLKRVQKNLFIGIEMDFQRLASVDFKPAPEASTFDLPRGNNGSTNFGIGAGIVYDNRHNVLNVREGLFTELAYLRYSPALSTFGFNAVISDTRIFRPVGKNNVFAAQLLGQFNSGDVPFNQLALMGGESMMRGYYTGRFRDKNQIASQVEMRFLPLPLGFTERIGAAIFGGAATVFPDFSNLNLKNIVWSAGGGLRFLLFPKKDIYTRLDYALTAEGSGFYLFIGEAF</sequence>
<dbReference type="EMBL" id="FZOK01000013">
    <property type="protein sequence ID" value="SNS59235.1"/>
    <property type="molecule type" value="Genomic_DNA"/>
</dbReference>
<dbReference type="GO" id="GO:0019867">
    <property type="term" value="C:outer membrane"/>
    <property type="evidence" value="ECO:0007669"/>
    <property type="project" value="InterPro"/>
</dbReference>
<dbReference type="AlphaFoldDB" id="A0A239FR48"/>
<reference evidence="6" key="1">
    <citation type="submission" date="2017-06" db="EMBL/GenBank/DDBJ databases">
        <authorList>
            <person name="Varghese N."/>
            <person name="Submissions S."/>
        </authorList>
    </citation>
    <scope>NUCLEOTIDE SEQUENCE [LARGE SCALE GENOMIC DNA]</scope>
    <source>
        <strain evidence="6">5C</strain>
    </source>
</reference>
<name>A0A239FR48_9BACT</name>
<dbReference type="InterPro" id="IPR000184">
    <property type="entry name" value="Bac_surfAg_D15"/>
</dbReference>
<evidence type="ECO:0000259" key="4">
    <source>
        <dbReference type="Pfam" id="PF01103"/>
    </source>
</evidence>
<comment type="subcellular location">
    <subcellularLocation>
        <location evidence="1">Membrane</location>
    </subcellularLocation>
</comment>
<evidence type="ECO:0000256" key="3">
    <source>
        <dbReference type="SAM" id="Phobius"/>
    </source>
</evidence>
<dbReference type="Pfam" id="PF01103">
    <property type="entry name" value="Omp85"/>
    <property type="match status" value="1"/>
</dbReference>
<evidence type="ECO:0000313" key="6">
    <source>
        <dbReference type="Proteomes" id="UP000198480"/>
    </source>
</evidence>
<feature type="transmembrane region" description="Helical" evidence="3">
    <location>
        <begin position="12"/>
        <end position="34"/>
    </location>
</feature>
<dbReference type="Gene3D" id="2.40.160.50">
    <property type="entry name" value="membrane protein fhac: a member of the omp85/tpsb transporter family"/>
    <property type="match status" value="1"/>
</dbReference>
<evidence type="ECO:0000256" key="1">
    <source>
        <dbReference type="ARBA" id="ARBA00004370"/>
    </source>
</evidence>
<protein>
    <submittedName>
        <fullName evidence="5">Surface antigen</fullName>
    </submittedName>
</protein>
<keyword evidence="3" id="KW-0812">Transmembrane</keyword>
<feature type="domain" description="Bacterial surface antigen (D15)" evidence="4">
    <location>
        <begin position="173"/>
        <end position="394"/>
    </location>
</feature>
<keyword evidence="2 3" id="KW-0472">Membrane</keyword>
<accession>A0A239FR48</accession>
<dbReference type="Proteomes" id="UP000198480">
    <property type="component" value="Unassembled WGS sequence"/>
</dbReference>
<organism evidence="5 6">
    <name type="scientific">Belliella buryatensis</name>
    <dbReference type="NCBI Taxonomy" id="1500549"/>
    <lineage>
        <taxon>Bacteria</taxon>
        <taxon>Pseudomonadati</taxon>
        <taxon>Bacteroidota</taxon>
        <taxon>Cytophagia</taxon>
        <taxon>Cytophagales</taxon>
        <taxon>Cyclobacteriaceae</taxon>
        <taxon>Belliella</taxon>
    </lineage>
</organism>
<keyword evidence="3" id="KW-1133">Transmembrane helix</keyword>
<evidence type="ECO:0000256" key="2">
    <source>
        <dbReference type="ARBA" id="ARBA00023136"/>
    </source>
</evidence>
<keyword evidence="6" id="KW-1185">Reference proteome</keyword>
<evidence type="ECO:0000313" key="5">
    <source>
        <dbReference type="EMBL" id="SNS59235.1"/>
    </source>
</evidence>